<dbReference type="InterPro" id="IPR023393">
    <property type="entry name" value="START-like_dom_sf"/>
</dbReference>
<dbReference type="Gene3D" id="3.30.530.20">
    <property type="match status" value="1"/>
</dbReference>
<protein>
    <recommendedName>
        <fullName evidence="3">SRPBCC domain-containing protein</fullName>
    </recommendedName>
</protein>
<gene>
    <name evidence="1" type="ORF">OM076_26865</name>
</gene>
<accession>A0A9X3S3Z7</accession>
<evidence type="ECO:0008006" key="3">
    <source>
        <dbReference type="Google" id="ProtNLM"/>
    </source>
</evidence>
<sequence length="217" mass="24510">MSKPFELRWEGDLPGSPLQIWDGITKHGAAWIWDIDYEPRVGGAERGLTSKGGTVTAWEPQRHFRTEARRDDGWHNALDYTLDWTHLSYVHSTVFEPHEYAVQADACIQHTRFYYHSLGEYLRHFAGRAPHYLGLDEVPGSTADVLQRLGVPETAGPGDRIALGTIDYRDGTMVGIRTETELVRVYGREPWGWPVGVGVHAFDGAPDERAWREKVAA</sequence>
<dbReference type="RefSeq" id="WP_270043171.1">
    <property type="nucleotide sequence ID" value="NZ_JAPDOD010000029.1"/>
</dbReference>
<comment type="caution">
    <text evidence="1">The sequence shown here is derived from an EMBL/GenBank/DDBJ whole genome shotgun (WGS) entry which is preliminary data.</text>
</comment>
<dbReference type="SUPFAM" id="SSF55961">
    <property type="entry name" value="Bet v1-like"/>
    <property type="match status" value="1"/>
</dbReference>
<name>A0A9X3S3Z7_9ACTN</name>
<dbReference type="AlphaFoldDB" id="A0A9X3S3Z7"/>
<evidence type="ECO:0000313" key="1">
    <source>
        <dbReference type="EMBL" id="MDA0163922.1"/>
    </source>
</evidence>
<reference evidence="1" key="1">
    <citation type="submission" date="2022-10" db="EMBL/GenBank/DDBJ databases">
        <title>The WGS of Solirubrobacter ginsenosidimutans DSM 21036.</title>
        <authorList>
            <person name="Jiang Z."/>
        </authorList>
    </citation>
    <scope>NUCLEOTIDE SEQUENCE</scope>
    <source>
        <strain evidence="1">DSM 21036</strain>
    </source>
</reference>
<organism evidence="1 2">
    <name type="scientific">Solirubrobacter ginsenosidimutans</name>
    <dbReference type="NCBI Taxonomy" id="490573"/>
    <lineage>
        <taxon>Bacteria</taxon>
        <taxon>Bacillati</taxon>
        <taxon>Actinomycetota</taxon>
        <taxon>Thermoleophilia</taxon>
        <taxon>Solirubrobacterales</taxon>
        <taxon>Solirubrobacteraceae</taxon>
        <taxon>Solirubrobacter</taxon>
    </lineage>
</organism>
<dbReference type="EMBL" id="JAPDOD010000029">
    <property type="protein sequence ID" value="MDA0163922.1"/>
    <property type="molecule type" value="Genomic_DNA"/>
</dbReference>
<dbReference type="Proteomes" id="UP001149140">
    <property type="component" value="Unassembled WGS sequence"/>
</dbReference>
<proteinExistence type="predicted"/>
<evidence type="ECO:0000313" key="2">
    <source>
        <dbReference type="Proteomes" id="UP001149140"/>
    </source>
</evidence>
<keyword evidence="2" id="KW-1185">Reference proteome</keyword>